<keyword evidence="9" id="KW-1185">Reference proteome</keyword>
<feature type="compositionally biased region" description="Polar residues" evidence="6">
    <location>
        <begin position="451"/>
        <end position="478"/>
    </location>
</feature>
<dbReference type="Gene3D" id="3.30.40.10">
    <property type="entry name" value="Zinc/RING finger domain, C3HC4 (zinc finger)"/>
    <property type="match status" value="1"/>
</dbReference>
<feature type="compositionally biased region" description="Polar residues" evidence="6">
    <location>
        <begin position="739"/>
        <end position="755"/>
    </location>
</feature>
<keyword evidence="3" id="KW-0862">Zinc</keyword>
<dbReference type="OrthoDB" id="6105938at2759"/>
<feature type="compositionally biased region" description="Low complexity" evidence="6">
    <location>
        <begin position="788"/>
        <end position="809"/>
    </location>
</feature>
<comment type="caution">
    <text evidence="8">The sequence shown here is derived from an EMBL/GenBank/DDBJ whole genome shotgun (WGS) entry which is preliminary data.</text>
</comment>
<feature type="compositionally biased region" description="Polar residues" evidence="6">
    <location>
        <begin position="523"/>
        <end position="536"/>
    </location>
</feature>
<protein>
    <recommendedName>
        <fullName evidence="7">RING-type domain-containing protein</fullName>
    </recommendedName>
</protein>
<dbReference type="Pfam" id="PF14634">
    <property type="entry name" value="zf-RING_5"/>
    <property type="match status" value="1"/>
</dbReference>
<organism evidence="8 9">
    <name type="scientific">Hypsizygus marmoreus</name>
    <name type="common">White beech mushroom</name>
    <name type="synonym">Agaricus marmoreus</name>
    <dbReference type="NCBI Taxonomy" id="39966"/>
    <lineage>
        <taxon>Eukaryota</taxon>
        <taxon>Fungi</taxon>
        <taxon>Dikarya</taxon>
        <taxon>Basidiomycota</taxon>
        <taxon>Agaricomycotina</taxon>
        <taxon>Agaricomycetes</taxon>
        <taxon>Agaricomycetidae</taxon>
        <taxon>Agaricales</taxon>
        <taxon>Tricholomatineae</taxon>
        <taxon>Lyophyllaceae</taxon>
        <taxon>Hypsizygus</taxon>
    </lineage>
</organism>
<dbReference type="InterPro" id="IPR017907">
    <property type="entry name" value="Znf_RING_CS"/>
</dbReference>
<dbReference type="Proteomes" id="UP000076154">
    <property type="component" value="Unassembled WGS sequence"/>
</dbReference>
<dbReference type="PROSITE" id="PS50089">
    <property type="entry name" value="ZF_RING_2"/>
    <property type="match status" value="1"/>
</dbReference>
<feature type="compositionally biased region" description="Low complexity" evidence="6">
    <location>
        <begin position="594"/>
        <end position="604"/>
    </location>
</feature>
<feature type="compositionally biased region" description="Polar residues" evidence="6">
    <location>
        <begin position="614"/>
        <end position="632"/>
    </location>
</feature>
<feature type="region of interest" description="Disordered" evidence="6">
    <location>
        <begin position="692"/>
        <end position="820"/>
    </location>
</feature>
<feature type="domain" description="RING-type" evidence="7">
    <location>
        <begin position="11"/>
        <end position="52"/>
    </location>
</feature>
<feature type="region of interest" description="Disordered" evidence="6">
    <location>
        <begin position="327"/>
        <end position="368"/>
    </location>
</feature>
<feature type="compositionally biased region" description="Low complexity" evidence="6">
    <location>
        <begin position="706"/>
        <end position="718"/>
    </location>
</feature>
<evidence type="ECO:0000256" key="2">
    <source>
        <dbReference type="ARBA" id="ARBA00022771"/>
    </source>
</evidence>
<feature type="region of interest" description="Disordered" evidence="6">
    <location>
        <begin position="217"/>
        <end position="290"/>
    </location>
</feature>
<evidence type="ECO:0000313" key="9">
    <source>
        <dbReference type="Proteomes" id="UP000076154"/>
    </source>
</evidence>
<evidence type="ECO:0000256" key="5">
    <source>
        <dbReference type="SAM" id="Coils"/>
    </source>
</evidence>
<evidence type="ECO:0000256" key="1">
    <source>
        <dbReference type="ARBA" id="ARBA00022723"/>
    </source>
</evidence>
<evidence type="ECO:0000256" key="4">
    <source>
        <dbReference type="PROSITE-ProRule" id="PRU00175"/>
    </source>
</evidence>
<dbReference type="EMBL" id="LUEZ02000040">
    <property type="protein sequence ID" value="RDB26188.1"/>
    <property type="molecule type" value="Genomic_DNA"/>
</dbReference>
<dbReference type="InParanoid" id="A0A369JWN2"/>
<dbReference type="AlphaFoldDB" id="A0A369JWN2"/>
<evidence type="ECO:0000259" key="7">
    <source>
        <dbReference type="PROSITE" id="PS50089"/>
    </source>
</evidence>
<gene>
    <name evidence="8" type="ORF">Hypma_006091</name>
</gene>
<dbReference type="STRING" id="39966.A0A369JWN2"/>
<dbReference type="SMART" id="SM00184">
    <property type="entry name" value="RING"/>
    <property type="match status" value="1"/>
</dbReference>
<name>A0A369JWN2_HYPMA</name>
<evidence type="ECO:0000256" key="3">
    <source>
        <dbReference type="ARBA" id="ARBA00022833"/>
    </source>
</evidence>
<proteinExistence type="predicted"/>
<sequence>MPLIIDPESCCDVCLEPLTYDDPKPPHAIPCGHIFCRECLITMHPKICPLCRKSYQTERVKKLITGEGEEPAQREGRKLLLKLVMLWDEDPRGELSTVTGEVQRWIDAGNKYEPLEKGNRIITHYHILGMDNTEAHRAIRRLRRELQQRELEQINERDTALANNNILNNQMQELEEYIAIYEGQIASLRQEIDSFKLSKNPLPAPPEPYPLEQLPLFAQRNGGGSSRYQWPNPPTNGNAGPPYRNTNGYNNPSESTEPYSSVSPYVPPPPPLDDRNSRGKPPFRRPQYEIYGPPGPAFLAPVSSPIAEVNGLKNAIIPGASPGKRFMPKSVFEDAPGQAHPMPPELQPRLLGLETSGDDVLPPPPPMIDPYRVMEDYVTEYANGYQEGYQVAHRTQPQRHARSSRREGAPTRAAARSPLREPPSPPRPQTAAASQAEIPRWYGEMGITLPARSTTSVQQTVPPHSAPAQQSATTTNGAPTYRQDDGRRGTSRQHPPPASEPPSSTSVNGAGPRSAYARHNPHTPASTPIPSQTYVNPSAFPVREANEEQTQSSRPRSERRRTIQPDGSLTENEATRRVSETSTIYPTALHRRFAVAARRSSSEAPTQPSAPPSERTSMVSSSGSWGTVNTDNPAPLEDQPIRDSAHFYNGSIGSVRDLQLRSFDDFSEPPSRASLVSVDRGSLGSIHEGMNMAFLPANPPMQGNGQQQQQYQSQQQSSDTERERERGDLTPRIRPISLADSQSSFRSPSANSQATERPPRDRRQASYPVIPTAASGSTYHGHNPDHLATTTTNNANATQEPPASAPSRSSRAHRRASSQVNQWANTGYMLEPPAGGNALGLEDIVAVSPEMAAPTPVVSSRNFLRSFSYD</sequence>
<dbReference type="InterPro" id="IPR001841">
    <property type="entry name" value="Znf_RING"/>
</dbReference>
<dbReference type="GO" id="GO:0008270">
    <property type="term" value="F:zinc ion binding"/>
    <property type="evidence" value="ECO:0007669"/>
    <property type="project" value="UniProtKB-KW"/>
</dbReference>
<keyword evidence="1" id="KW-0479">Metal-binding</keyword>
<feature type="region of interest" description="Disordered" evidence="6">
    <location>
        <begin position="388"/>
        <end position="641"/>
    </location>
</feature>
<feature type="coiled-coil region" evidence="5">
    <location>
        <begin position="132"/>
        <end position="191"/>
    </location>
</feature>
<dbReference type="PROSITE" id="PS00518">
    <property type="entry name" value="ZF_RING_1"/>
    <property type="match status" value="1"/>
</dbReference>
<feature type="compositionally biased region" description="Low complexity" evidence="6">
    <location>
        <begin position="252"/>
        <end position="264"/>
    </location>
</feature>
<evidence type="ECO:0000313" key="8">
    <source>
        <dbReference type="EMBL" id="RDB26188.1"/>
    </source>
</evidence>
<keyword evidence="5" id="KW-0175">Coiled coil</keyword>
<dbReference type="InterPro" id="IPR013083">
    <property type="entry name" value="Znf_RING/FYVE/PHD"/>
</dbReference>
<reference evidence="8" key="1">
    <citation type="submission" date="2018-04" db="EMBL/GenBank/DDBJ databases">
        <title>Whole genome sequencing of Hypsizygus marmoreus.</title>
        <authorList>
            <person name="Choi I.-G."/>
            <person name="Min B."/>
            <person name="Kim J.-G."/>
            <person name="Kim S."/>
            <person name="Oh Y.-L."/>
            <person name="Kong W.-S."/>
            <person name="Park H."/>
            <person name="Jeong J."/>
            <person name="Song E.-S."/>
        </authorList>
    </citation>
    <scope>NUCLEOTIDE SEQUENCE [LARGE SCALE GENOMIC DNA]</scope>
    <source>
        <strain evidence="8">51987-8</strain>
    </source>
</reference>
<dbReference type="SUPFAM" id="SSF57850">
    <property type="entry name" value="RING/U-box"/>
    <property type="match status" value="1"/>
</dbReference>
<accession>A0A369JWN2</accession>
<keyword evidence="2 4" id="KW-0863">Zinc-finger</keyword>
<dbReference type="CDD" id="cd16449">
    <property type="entry name" value="RING-HC"/>
    <property type="match status" value="1"/>
</dbReference>
<feature type="compositionally biased region" description="Basic and acidic residues" evidence="6">
    <location>
        <begin position="719"/>
        <end position="731"/>
    </location>
</feature>
<evidence type="ECO:0000256" key="6">
    <source>
        <dbReference type="SAM" id="MobiDB-lite"/>
    </source>
</evidence>